<dbReference type="GO" id="GO:0002227">
    <property type="term" value="P:innate immune response in mucosa"/>
    <property type="evidence" value="ECO:0007669"/>
    <property type="project" value="Ensembl"/>
</dbReference>
<dbReference type="Pfam" id="PF02886">
    <property type="entry name" value="LBP_BPI_CETP_C"/>
    <property type="match status" value="1"/>
</dbReference>
<evidence type="ECO:0000256" key="1">
    <source>
        <dbReference type="SAM" id="SignalP"/>
    </source>
</evidence>
<dbReference type="Ensembl" id="ENSCHIT00000025118.1">
    <property type="protein sequence ID" value="ENSCHIP00000017309.1"/>
    <property type="gene ID" value="ENSCHIG00000017212.1"/>
</dbReference>
<reference evidence="3 4" key="1">
    <citation type="submission" date="2016-04" db="EMBL/GenBank/DDBJ databases">
        <title>Polished mammalian reference genomes with single-molecule sequencing and chromosome conformation capture applied to the Capra hircus genome.</title>
        <authorList>
            <person name="Bickhart D.M."/>
            <person name="Koren S."/>
            <person name="Rosen B."/>
            <person name="Hastie A."/>
            <person name="Liachko I."/>
            <person name="Sullivan S.T."/>
            <person name="Burton J."/>
            <person name="Sayre B.L."/>
            <person name="Huson H.J."/>
            <person name="Lee J."/>
            <person name="Lam E."/>
            <person name="Kelley C.M."/>
            <person name="Hutchison J.L."/>
            <person name="Zhou Y."/>
            <person name="Sun J."/>
            <person name="Crisa A."/>
            <person name="Schwartz J.C."/>
            <person name="Hammond J.A."/>
            <person name="Schroeder S.G."/>
            <person name="Liu G.E."/>
            <person name="Dunham M."/>
            <person name="Shendure J."/>
            <person name="Sonstegard T.S."/>
            <person name="Phillippy A.M."/>
            <person name="Van Tassell C.P."/>
            <person name="Smith T.P."/>
        </authorList>
    </citation>
    <scope>NUCLEOTIDE SEQUENCE [LARGE SCALE GENOMIC DNA]</scope>
</reference>
<dbReference type="OMA" id="ELCPVIK"/>
<dbReference type="InterPro" id="IPR017943">
    <property type="entry name" value="Bactericidal_perm-incr_a/b_dom"/>
</dbReference>
<dbReference type="PANTHER" id="PTHR47395">
    <property type="entry name" value="BPI FOLD-CONTAINING FAMILY B MEMBER 1"/>
    <property type="match status" value="1"/>
</dbReference>
<organism evidence="3 4">
    <name type="scientific">Capra hircus</name>
    <name type="common">Goat</name>
    <dbReference type="NCBI Taxonomy" id="9925"/>
    <lineage>
        <taxon>Eukaryota</taxon>
        <taxon>Metazoa</taxon>
        <taxon>Chordata</taxon>
        <taxon>Craniata</taxon>
        <taxon>Vertebrata</taxon>
        <taxon>Euteleostomi</taxon>
        <taxon>Mammalia</taxon>
        <taxon>Eutheria</taxon>
        <taxon>Laurasiatheria</taxon>
        <taxon>Artiodactyla</taxon>
        <taxon>Ruminantia</taxon>
        <taxon>Pecora</taxon>
        <taxon>Bovidae</taxon>
        <taxon>Caprinae</taxon>
        <taxon>Capra</taxon>
    </lineage>
</organism>
<feature type="domain" description="Lipid-binding serum glycoprotein N-terminal" evidence="2">
    <location>
        <begin position="36"/>
        <end position="255"/>
    </location>
</feature>
<dbReference type="GO" id="GO:0070062">
    <property type="term" value="C:extracellular exosome"/>
    <property type="evidence" value="ECO:0007669"/>
    <property type="project" value="TreeGrafter"/>
</dbReference>
<dbReference type="GO" id="GO:0008289">
    <property type="term" value="F:lipid binding"/>
    <property type="evidence" value="ECO:0007669"/>
    <property type="project" value="InterPro"/>
</dbReference>
<dbReference type="InterPro" id="IPR017942">
    <property type="entry name" value="Lipid-bd_serum_glycop_N"/>
</dbReference>
<sequence length="514" mass="56145">MAYPWTFTFLCGLLAANLVGATLTPPAVLSLSTEVIKQMLAQKLKNRDVTNTLQQLPLLTAMEEESSGGITSSLVKSILQHILWLKVTSASIHQLQVQPLADGRQLMVKAPLDMVAGFNTPLFKTLVELHVEVEVQAIIHMETSEKDHARLVLSECSNTGGSLRITLLHKLSFLLQCLADKVISLLMPALPKLVKSELCPVLKAGFEDMRGELLNLTKVPMPLNSEHLKLDFISPVIDHGVVHLILGARLFNSEGKVTKLFNDVGDSLNLPTLNQTPFRLTVRKDVVVAIIAALLHSGKLTVLLDSVLPEVARQLKSSIKVIDETAAEQLGPTQMVKILSQTTPTLILDQGNAKVVQLIVLEIFATDKDSRPLFTLGIEASSDVQFYIEDCLLVLSFNEIRADRIHLMNSDIGLFNPKLLNNITTEILTSILLPNENGKLRSGIPVSMVKDLGFKSVSLSLTEVSGVKHPPPGRAQSEGEPWDGRWGLHSILAPRVTYGDIGRVPSLTALCPSL</sequence>
<name>A0A452EZ43_CAPHI</name>
<dbReference type="PANTHER" id="PTHR47395:SF1">
    <property type="entry name" value="BPI FOLD-CONTAINING FAMILY B MEMBER 1"/>
    <property type="match status" value="1"/>
</dbReference>
<keyword evidence="1" id="KW-0732">Signal</keyword>
<reference evidence="3" key="3">
    <citation type="submission" date="2025-09" db="UniProtKB">
        <authorList>
            <consortium name="Ensembl"/>
        </authorList>
    </citation>
    <scope>IDENTIFICATION</scope>
</reference>
<dbReference type="STRING" id="9925.ENSCHIP00000017309"/>
<proteinExistence type="predicted"/>
<dbReference type="Gene3D" id="3.15.10.10">
    <property type="entry name" value="Bactericidal permeability-increasing protein, domain 1"/>
    <property type="match status" value="1"/>
</dbReference>
<accession>A0A452EZ43</accession>
<evidence type="ECO:0000259" key="2">
    <source>
        <dbReference type="SMART" id="SM00328"/>
    </source>
</evidence>
<evidence type="ECO:0000313" key="3">
    <source>
        <dbReference type="Ensembl" id="ENSCHIP00000017309.1"/>
    </source>
</evidence>
<dbReference type="CDD" id="cd00026">
    <property type="entry name" value="BPI2"/>
    <property type="match status" value="1"/>
</dbReference>
<dbReference type="CDD" id="cd00025">
    <property type="entry name" value="BPI1"/>
    <property type="match status" value="1"/>
</dbReference>
<dbReference type="GeneTree" id="ENSGT01100000263546"/>
<dbReference type="Gene3D" id="3.15.20.10">
    <property type="entry name" value="Bactericidal permeability-increasing protein, domain 2"/>
    <property type="match status" value="1"/>
</dbReference>
<keyword evidence="4" id="KW-1185">Reference proteome</keyword>
<dbReference type="AlphaFoldDB" id="A0A452EZ43"/>
<protein>
    <submittedName>
        <fullName evidence="3">BPI fold containing family B member 1</fullName>
    </submittedName>
</protein>
<dbReference type="EMBL" id="LWLT01000014">
    <property type="status" value="NOT_ANNOTATED_CDS"/>
    <property type="molecule type" value="Genomic_DNA"/>
</dbReference>
<gene>
    <name evidence="3" type="primary">BPIFB1</name>
</gene>
<dbReference type="SMART" id="SM00328">
    <property type="entry name" value="BPI1"/>
    <property type="match status" value="1"/>
</dbReference>
<feature type="chain" id="PRO_5019232299" evidence="1">
    <location>
        <begin position="22"/>
        <end position="514"/>
    </location>
</feature>
<feature type="signal peptide" evidence="1">
    <location>
        <begin position="1"/>
        <end position="21"/>
    </location>
</feature>
<dbReference type="Pfam" id="PF01273">
    <property type="entry name" value="LBP_BPI_CETP"/>
    <property type="match status" value="1"/>
</dbReference>
<dbReference type="InterPro" id="IPR021193">
    <property type="entry name" value="Bpifb1"/>
</dbReference>
<dbReference type="SUPFAM" id="SSF55394">
    <property type="entry name" value="Bactericidal permeability-increasing protein, BPI"/>
    <property type="match status" value="2"/>
</dbReference>
<dbReference type="GO" id="GO:0034144">
    <property type="term" value="P:negative regulation of toll-like receptor 4 signaling pathway"/>
    <property type="evidence" value="ECO:0007669"/>
    <property type="project" value="Ensembl"/>
</dbReference>
<dbReference type="PIRSF" id="PIRSF037186">
    <property type="entry name" value="PLUNC_long_form"/>
    <property type="match status" value="1"/>
</dbReference>
<dbReference type="Bgee" id="ENSCHIG00000017212">
    <property type="expression patterns" value="Expressed in adult mammalian kidney and 5 other cell types or tissues"/>
</dbReference>
<dbReference type="Proteomes" id="UP000291000">
    <property type="component" value="Chromosome 13"/>
</dbReference>
<evidence type="ECO:0000313" key="4">
    <source>
        <dbReference type="Proteomes" id="UP000291000"/>
    </source>
</evidence>
<reference evidence="3" key="2">
    <citation type="submission" date="2025-08" db="UniProtKB">
        <authorList>
            <consortium name="Ensembl"/>
        </authorList>
    </citation>
    <scope>IDENTIFICATION</scope>
</reference>
<dbReference type="InterPro" id="IPR001124">
    <property type="entry name" value="Lipid-bd_serum_glycop_C"/>
</dbReference>